<dbReference type="CDD" id="cd06850">
    <property type="entry name" value="biotinyl_domain"/>
    <property type="match status" value="1"/>
</dbReference>
<dbReference type="PANTHER" id="PTHR30097">
    <property type="entry name" value="CATION EFFLUX SYSTEM PROTEIN CUSB"/>
    <property type="match status" value="1"/>
</dbReference>
<evidence type="ECO:0000256" key="2">
    <source>
        <dbReference type="SAM" id="MobiDB-lite"/>
    </source>
</evidence>
<keyword evidence="3" id="KW-0732">Signal</keyword>
<dbReference type="PANTHER" id="PTHR30097:SF4">
    <property type="entry name" value="SLR6042 PROTEIN"/>
    <property type="match status" value="1"/>
</dbReference>
<evidence type="ECO:0000313" key="7">
    <source>
        <dbReference type="Proteomes" id="UP001069090"/>
    </source>
</evidence>
<dbReference type="GO" id="GO:0060003">
    <property type="term" value="P:copper ion export"/>
    <property type="evidence" value="ECO:0007669"/>
    <property type="project" value="TreeGrafter"/>
</dbReference>
<evidence type="ECO:0000259" key="4">
    <source>
        <dbReference type="Pfam" id="PF25973"/>
    </source>
</evidence>
<keyword evidence="1" id="KW-0813">Transport</keyword>
<dbReference type="Proteomes" id="UP001069090">
    <property type="component" value="Unassembled WGS sequence"/>
</dbReference>
<dbReference type="GO" id="GO:0015679">
    <property type="term" value="P:plasma membrane copper ion transport"/>
    <property type="evidence" value="ECO:0007669"/>
    <property type="project" value="TreeGrafter"/>
</dbReference>
<dbReference type="InterPro" id="IPR051909">
    <property type="entry name" value="MFP_Cation_Efflux"/>
</dbReference>
<evidence type="ECO:0000256" key="1">
    <source>
        <dbReference type="ARBA" id="ARBA00022448"/>
    </source>
</evidence>
<name>A0A9J6RLW1_9GAMM</name>
<evidence type="ECO:0000313" key="6">
    <source>
        <dbReference type="EMBL" id="MCZ0865184.1"/>
    </source>
</evidence>
<dbReference type="Pfam" id="PF25973">
    <property type="entry name" value="BSH_CzcB"/>
    <property type="match status" value="1"/>
</dbReference>
<keyword evidence="7" id="KW-1185">Reference proteome</keyword>
<feature type="compositionally biased region" description="Basic and acidic residues" evidence="2">
    <location>
        <begin position="50"/>
        <end position="61"/>
    </location>
</feature>
<dbReference type="Pfam" id="PF25975">
    <property type="entry name" value="CzcB_C"/>
    <property type="match status" value="1"/>
</dbReference>
<evidence type="ECO:0000259" key="5">
    <source>
        <dbReference type="Pfam" id="PF25975"/>
    </source>
</evidence>
<dbReference type="AlphaFoldDB" id="A0A9J6RLW1"/>
<dbReference type="RefSeq" id="WP_258331333.1">
    <property type="nucleotide sequence ID" value="NZ_JAPTGG010000005.1"/>
</dbReference>
<comment type="caution">
    <text evidence="6">The sequence shown here is derived from an EMBL/GenBank/DDBJ whole genome shotgun (WGS) entry which is preliminary data.</text>
</comment>
<dbReference type="EMBL" id="JAPTGG010000005">
    <property type="protein sequence ID" value="MCZ0865184.1"/>
    <property type="molecule type" value="Genomic_DNA"/>
</dbReference>
<dbReference type="InterPro" id="IPR058647">
    <property type="entry name" value="BSH_CzcB-like"/>
</dbReference>
<dbReference type="Gene3D" id="2.40.50.100">
    <property type="match status" value="1"/>
</dbReference>
<evidence type="ECO:0000256" key="3">
    <source>
        <dbReference type="SAM" id="SignalP"/>
    </source>
</evidence>
<sequence>MNICILKKKGSMGLVIGFVALLTVSLAANSESDDHAQHGHESHDHAKQNYEEHQGDDHEEGHEEENEEHGHEGGDLEDQEGVVEITDAMASKAGITTFVAGPGEINKTLTVYGRVIADPGRISHIRARFPGTITQVSASIGERVEKGQKLAEVESNESLKRYVLKAPFSGIITARHASQGEATEEQALFTVANFDQVWAEFQIFPGQMSRIALGQPVTMSIESEQTTSMIKHLIPSDSGQPFVLARAAIDNKQGRWTPGLLLQGLVTVEQVQVALRVDNRSFQTFESRTVVFVKEGERYEARPVTLGRSDSRFTEVLDGLKSGDEYVVKNSYLIKADLEKSGASHDH</sequence>
<feature type="signal peptide" evidence="3">
    <location>
        <begin position="1"/>
        <end position="27"/>
    </location>
</feature>
<dbReference type="InterPro" id="IPR011053">
    <property type="entry name" value="Single_hybrid_motif"/>
</dbReference>
<gene>
    <name evidence="6" type="ORF">O0V09_08240</name>
</gene>
<feature type="domain" description="CzcB-like barrel-sandwich hybrid" evidence="4">
    <location>
        <begin position="121"/>
        <end position="193"/>
    </location>
</feature>
<protein>
    <submittedName>
        <fullName evidence="6">Efflux RND transporter periplasmic adaptor subunit</fullName>
    </submittedName>
</protein>
<dbReference type="Gene3D" id="2.40.420.20">
    <property type="match status" value="1"/>
</dbReference>
<dbReference type="SUPFAM" id="SSF51230">
    <property type="entry name" value="Single hybrid motif"/>
    <property type="match status" value="1"/>
</dbReference>
<dbReference type="GO" id="GO:0030288">
    <property type="term" value="C:outer membrane-bounded periplasmic space"/>
    <property type="evidence" value="ECO:0007669"/>
    <property type="project" value="TreeGrafter"/>
</dbReference>
<organism evidence="6 7">
    <name type="scientific">Dasania phycosphaerae</name>
    <dbReference type="NCBI Taxonomy" id="2950436"/>
    <lineage>
        <taxon>Bacteria</taxon>
        <taxon>Pseudomonadati</taxon>
        <taxon>Pseudomonadota</taxon>
        <taxon>Gammaproteobacteria</taxon>
        <taxon>Cellvibrionales</taxon>
        <taxon>Spongiibacteraceae</taxon>
        <taxon>Dasania</taxon>
    </lineage>
</organism>
<feature type="domain" description="CzcB-like C-terminal circularly permuted SH3-like" evidence="5">
    <location>
        <begin position="276"/>
        <end position="335"/>
    </location>
</feature>
<dbReference type="InterPro" id="IPR058649">
    <property type="entry name" value="CzcB_C"/>
</dbReference>
<feature type="region of interest" description="Disordered" evidence="2">
    <location>
        <begin position="50"/>
        <end position="77"/>
    </location>
</feature>
<feature type="chain" id="PRO_5039892713" evidence="3">
    <location>
        <begin position="28"/>
        <end position="347"/>
    </location>
</feature>
<proteinExistence type="predicted"/>
<accession>A0A9J6RLW1</accession>
<dbReference type="GO" id="GO:0046914">
    <property type="term" value="F:transition metal ion binding"/>
    <property type="evidence" value="ECO:0007669"/>
    <property type="project" value="TreeGrafter"/>
</dbReference>
<reference evidence="6 7" key="1">
    <citation type="submission" date="2022-12" db="EMBL/GenBank/DDBJ databases">
        <title>Dasania phycosphaerae sp. nov., isolated from particulate material of the south coast of Korea.</title>
        <authorList>
            <person name="Jiang Y."/>
        </authorList>
    </citation>
    <scope>NUCLEOTIDE SEQUENCE [LARGE SCALE GENOMIC DNA]</scope>
    <source>
        <strain evidence="6 7">GY-19</strain>
    </source>
</reference>